<evidence type="ECO:0000313" key="2">
    <source>
        <dbReference type="Proteomes" id="UP001620514"/>
    </source>
</evidence>
<dbReference type="RefSeq" id="WP_404611046.1">
    <property type="nucleotide sequence ID" value="NZ_JBIYDN010000023.1"/>
</dbReference>
<reference evidence="1 2" key="2">
    <citation type="submission" date="2024-11" db="EMBL/GenBank/DDBJ databases">
        <title>Using genomics to understand microbial adaptation to soil warming.</title>
        <authorList>
            <person name="Deangelis K.M. PhD."/>
        </authorList>
    </citation>
    <scope>NUCLEOTIDE SEQUENCE [LARGE SCALE GENOMIC DNA]</scope>
    <source>
        <strain evidence="1 2">GAS97</strain>
    </source>
</reference>
<dbReference type="EMBL" id="JBIYDN010000023">
    <property type="protein sequence ID" value="MFK4446124.1"/>
    <property type="molecule type" value="Genomic_DNA"/>
</dbReference>
<keyword evidence="2" id="KW-1185">Reference proteome</keyword>
<evidence type="ECO:0000313" key="1">
    <source>
        <dbReference type="EMBL" id="MFK4446124.1"/>
    </source>
</evidence>
<proteinExistence type="predicted"/>
<protein>
    <submittedName>
        <fullName evidence="1">Uncharacterized protein</fullName>
    </submittedName>
</protein>
<reference evidence="1 2" key="1">
    <citation type="submission" date="2024-10" db="EMBL/GenBank/DDBJ databases">
        <authorList>
            <person name="Deangelis K."/>
            <person name="Huntemann M."/>
            <person name="Clum A."/>
            <person name="Wang J."/>
            <person name="Palaniappan K."/>
            <person name="Ritter S."/>
            <person name="Chen I.-M."/>
            <person name="Stamatis D."/>
            <person name="Reddy T."/>
            <person name="O'Malley R."/>
            <person name="Daum C."/>
            <person name="Ng V."/>
            <person name="Ivanova N."/>
            <person name="Kyrpides N."/>
            <person name="Woyke T."/>
        </authorList>
    </citation>
    <scope>NUCLEOTIDE SEQUENCE [LARGE SCALE GENOMIC DNA]</scope>
    <source>
        <strain evidence="1 2">GAS97</strain>
    </source>
</reference>
<comment type="caution">
    <text evidence="1">The sequence shown here is derived from an EMBL/GenBank/DDBJ whole genome shotgun (WGS) entry which is preliminary data.</text>
</comment>
<name>A0ABW8MR04_9BURK</name>
<sequence>MTEISSKTISGPMIELRPDDNVVIGCATSDIAPGTMVRGHNFQFRGFEGDDAFGADYRPVDMLPVAERATFQGKEPGAALADARRVILGSRACKLWHQTGSYGLLQLEPYVLSLCLFFLATQAWAGPVEFGLSEFIGPWPSMDSRQ</sequence>
<dbReference type="Proteomes" id="UP001620514">
    <property type="component" value="Unassembled WGS sequence"/>
</dbReference>
<accession>A0ABW8MR04</accession>
<gene>
    <name evidence="1" type="ORF">ABH943_006156</name>
</gene>
<organism evidence="1 2">
    <name type="scientific">Caballeronia udeis</name>
    <dbReference type="NCBI Taxonomy" id="1232866"/>
    <lineage>
        <taxon>Bacteria</taxon>
        <taxon>Pseudomonadati</taxon>
        <taxon>Pseudomonadota</taxon>
        <taxon>Betaproteobacteria</taxon>
        <taxon>Burkholderiales</taxon>
        <taxon>Burkholderiaceae</taxon>
        <taxon>Caballeronia</taxon>
    </lineage>
</organism>